<evidence type="ECO:0000313" key="2">
    <source>
        <dbReference type="Proteomes" id="UP000002971"/>
    </source>
</evidence>
<name>F7R1U7_9LACO</name>
<gene>
    <name evidence="1" type="ORF">LRU_01671</name>
</gene>
<dbReference type="EMBL" id="AFOJ01000006">
    <property type="protein sequence ID" value="EGM51359.1"/>
    <property type="molecule type" value="Genomic_DNA"/>
</dbReference>
<protein>
    <submittedName>
        <fullName evidence="1">Uncharacterized protein</fullName>
    </submittedName>
</protein>
<comment type="caution">
    <text evidence="1">The sequence shown here is derived from an EMBL/GenBank/DDBJ whole genome shotgun (WGS) entry which is preliminary data.</text>
</comment>
<reference evidence="1 2" key="1">
    <citation type="journal article" date="2011" name="J. Bacteriol.">
        <title>Genome Sequence of Lactobacillus ruminis SPM0211, Isolated from a Fecal Sample from a Healthy Korean.</title>
        <authorList>
            <person name="Lee S."/>
            <person name="Cho Y.J."/>
            <person name="Lee A.H."/>
            <person name="Chun J."/>
            <person name="Ha N.J."/>
            <person name="Ko G."/>
        </authorList>
    </citation>
    <scope>NUCLEOTIDE SEQUENCE [LARGE SCALE GENOMIC DNA]</scope>
    <source>
        <strain evidence="1 2">SPM0211</strain>
    </source>
</reference>
<dbReference type="Proteomes" id="UP000002971">
    <property type="component" value="Unassembled WGS sequence"/>
</dbReference>
<dbReference type="AlphaFoldDB" id="F7R1U7"/>
<sequence>MLNQKMKNMAEQSEIYCKQLLSESKNRGFVRNGGQASTGKSQ</sequence>
<organism evidence="1 2">
    <name type="scientific">Ligilactobacillus ruminis SPM0211</name>
    <dbReference type="NCBI Taxonomy" id="1040964"/>
    <lineage>
        <taxon>Bacteria</taxon>
        <taxon>Bacillati</taxon>
        <taxon>Bacillota</taxon>
        <taxon>Bacilli</taxon>
        <taxon>Lactobacillales</taxon>
        <taxon>Lactobacillaceae</taxon>
        <taxon>Ligilactobacillus</taxon>
    </lineage>
</organism>
<accession>F7R1U7</accession>
<proteinExistence type="predicted"/>
<evidence type="ECO:0000313" key="1">
    <source>
        <dbReference type="EMBL" id="EGM51359.1"/>
    </source>
</evidence>